<dbReference type="EMBL" id="PGTB01000111">
    <property type="protein sequence ID" value="PJE35145.1"/>
    <property type="molecule type" value="Genomic_DNA"/>
</dbReference>
<dbReference type="Proteomes" id="UP000231553">
    <property type="component" value="Unassembled WGS sequence"/>
</dbReference>
<name>A0A2M8IX70_9RHOB</name>
<keyword evidence="3" id="KW-1185">Reference proteome</keyword>
<evidence type="ECO:0000313" key="2">
    <source>
        <dbReference type="EMBL" id="PJE35145.1"/>
    </source>
</evidence>
<dbReference type="OrthoDB" id="6293260at2"/>
<organism evidence="2 3">
    <name type="scientific">Pseudooceanicola lipolyticus</name>
    <dbReference type="NCBI Taxonomy" id="2029104"/>
    <lineage>
        <taxon>Bacteria</taxon>
        <taxon>Pseudomonadati</taxon>
        <taxon>Pseudomonadota</taxon>
        <taxon>Alphaproteobacteria</taxon>
        <taxon>Rhodobacterales</taxon>
        <taxon>Paracoccaceae</taxon>
        <taxon>Pseudooceanicola</taxon>
    </lineage>
</organism>
<dbReference type="PROSITE" id="PS51186">
    <property type="entry name" value="GNAT"/>
    <property type="match status" value="1"/>
</dbReference>
<dbReference type="SUPFAM" id="SSF55729">
    <property type="entry name" value="Acyl-CoA N-acyltransferases (Nat)"/>
    <property type="match status" value="1"/>
</dbReference>
<proteinExistence type="predicted"/>
<accession>A0A2M8IX70</accession>
<evidence type="ECO:0000259" key="1">
    <source>
        <dbReference type="PROSITE" id="PS51186"/>
    </source>
</evidence>
<gene>
    <name evidence="2" type="ORF">CVM52_18620</name>
</gene>
<dbReference type="InterPro" id="IPR000182">
    <property type="entry name" value="GNAT_dom"/>
</dbReference>
<dbReference type="GO" id="GO:0016747">
    <property type="term" value="F:acyltransferase activity, transferring groups other than amino-acyl groups"/>
    <property type="evidence" value="ECO:0007669"/>
    <property type="project" value="InterPro"/>
</dbReference>
<dbReference type="Gene3D" id="3.40.630.30">
    <property type="match status" value="1"/>
</dbReference>
<feature type="domain" description="N-acetyltransferase" evidence="1">
    <location>
        <begin position="11"/>
        <end position="166"/>
    </location>
</feature>
<dbReference type="InterPro" id="IPR016181">
    <property type="entry name" value="Acyl_CoA_acyltransferase"/>
</dbReference>
<reference evidence="2 3" key="1">
    <citation type="journal article" date="2018" name="Int. J. Syst. Evol. Microbiol.">
        <title>Pseudooceanicola lipolyticus sp. nov., a marine alphaproteobacterium, reclassification of Oceanicola flagellatus as Pseudooceanicola flagellatus comb. nov. and emended description of the genus Pseudooceanicola.</title>
        <authorList>
            <person name="Huang M.-M."/>
            <person name="Guo L.-L."/>
            <person name="Wu Y.-H."/>
            <person name="Lai Q.-L."/>
            <person name="Shao Z.-Z."/>
            <person name="Wang C.-S."/>
            <person name="Wu M."/>
            <person name="Xu X.-W."/>
        </authorList>
    </citation>
    <scope>NUCLEOTIDE SEQUENCE [LARGE SCALE GENOMIC DNA]</scope>
    <source>
        <strain evidence="2 3">157</strain>
    </source>
</reference>
<keyword evidence="2" id="KW-0808">Transferase</keyword>
<dbReference type="InterPro" id="IPR051531">
    <property type="entry name" value="N-acetyltransferase"/>
</dbReference>
<dbReference type="AlphaFoldDB" id="A0A2M8IX70"/>
<comment type="caution">
    <text evidence="2">The sequence shown here is derived from an EMBL/GenBank/DDBJ whole genome shotgun (WGS) entry which is preliminary data.</text>
</comment>
<dbReference type="Pfam" id="PF13302">
    <property type="entry name" value="Acetyltransf_3"/>
    <property type="match status" value="1"/>
</dbReference>
<evidence type="ECO:0000313" key="3">
    <source>
        <dbReference type="Proteomes" id="UP000231553"/>
    </source>
</evidence>
<dbReference type="PANTHER" id="PTHR43792:SF1">
    <property type="entry name" value="N-ACETYLTRANSFERASE DOMAIN-CONTAINING PROTEIN"/>
    <property type="match status" value="1"/>
</dbReference>
<sequence length="170" mass="18740">MEIPVLQTARLTLRAPKLADFEHWAQFFASDRAEFERGRMPRGQAWRVWASDVAGWSLRGYGPFGLDDRQTGAYLGEVGIYQPDGYPGPELGWFLVPAAEGRGYAAEAARAVMGWARQSLGWDRLVNFIDPRNARSIALGLRLGGTIDPEAEGEDPGDVVIVHDLTRLAA</sequence>
<protein>
    <submittedName>
        <fullName evidence="2">N-acetyltransferase</fullName>
    </submittedName>
</protein>
<dbReference type="RefSeq" id="WP_100163943.1">
    <property type="nucleotide sequence ID" value="NZ_PGTB01000111.1"/>
</dbReference>
<dbReference type="PANTHER" id="PTHR43792">
    <property type="entry name" value="GNAT FAMILY, PUTATIVE (AFU_ORTHOLOGUE AFUA_3G00765)-RELATED-RELATED"/>
    <property type="match status" value="1"/>
</dbReference>